<evidence type="ECO:0000313" key="9">
    <source>
        <dbReference type="Proteomes" id="UP000241436"/>
    </source>
</evidence>
<dbReference type="AlphaFoldDB" id="A0A2T4U0A2"/>
<dbReference type="SUPFAM" id="SSF46689">
    <property type="entry name" value="Homeodomain-like"/>
    <property type="match status" value="1"/>
</dbReference>
<evidence type="ECO:0000256" key="4">
    <source>
        <dbReference type="ARBA" id="ARBA00023163"/>
    </source>
</evidence>
<dbReference type="PRINTS" id="PR01590">
    <property type="entry name" value="HTHFIS"/>
</dbReference>
<feature type="modified residue" description="4-aspartylphosphate" evidence="5">
    <location>
        <position position="56"/>
    </location>
</feature>
<keyword evidence="1" id="KW-0547">Nucleotide-binding</keyword>
<dbReference type="SMART" id="SM00382">
    <property type="entry name" value="AAA"/>
    <property type="match status" value="1"/>
</dbReference>
<keyword evidence="4" id="KW-0804">Transcription</keyword>
<dbReference type="InterPro" id="IPR011006">
    <property type="entry name" value="CheY-like_superfamily"/>
</dbReference>
<dbReference type="InterPro" id="IPR002197">
    <property type="entry name" value="HTH_Fis"/>
</dbReference>
<reference evidence="9" key="2">
    <citation type="journal article" date="2018" name="Environ. Microbiol.">
        <title>Bloom of a denitrifying methanotroph, 'Candidatus Methylomirabilis limnetica', in a deep stratified lake.</title>
        <authorList>
            <person name="Graf J.S."/>
            <person name="Mayr M.J."/>
            <person name="Marchant H.K."/>
            <person name="Tienken D."/>
            <person name="Hach P.F."/>
            <person name="Brand A."/>
            <person name="Schubert C.J."/>
            <person name="Kuypers M.M."/>
            <person name="Milucka J."/>
        </authorList>
    </citation>
    <scope>NUCLEOTIDE SEQUENCE [LARGE SCALE GENOMIC DNA]</scope>
    <source>
        <strain evidence="9">Zug</strain>
    </source>
</reference>
<dbReference type="PANTHER" id="PTHR32071:SF113">
    <property type="entry name" value="ALGINATE BIOSYNTHESIS TRANSCRIPTIONAL REGULATORY PROTEIN ALGB"/>
    <property type="match status" value="1"/>
</dbReference>
<accession>A0A2T4U0A2</accession>
<evidence type="ECO:0000259" key="6">
    <source>
        <dbReference type="PROSITE" id="PS50045"/>
    </source>
</evidence>
<keyword evidence="9" id="KW-1185">Reference proteome</keyword>
<feature type="domain" description="Response regulatory" evidence="7">
    <location>
        <begin position="7"/>
        <end position="121"/>
    </location>
</feature>
<evidence type="ECO:0000256" key="2">
    <source>
        <dbReference type="ARBA" id="ARBA00022840"/>
    </source>
</evidence>
<dbReference type="RefSeq" id="WP_107561492.1">
    <property type="nucleotide sequence ID" value="NZ_NVQC01000013.1"/>
</dbReference>
<dbReference type="GO" id="GO:0005524">
    <property type="term" value="F:ATP binding"/>
    <property type="evidence" value="ECO:0007669"/>
    <property type="project" value="UniProtKB-KW"/>
</dbReference>
<comment type="caution">
    <text evidence="8">The sequence shown here is derived from an EMBL/GenBank/DDBJ whole genome shotgun (WGS) entry which is preliminary data.</text>
</comment>
<dbReference type="Gene3D" id="3.40.50.2300">
    <property type="match status" value="1"/>
</dbReference>
<dbReference type="PROSITE" id="PS50110">
    <property type="entry name" value="RESPONSE_REGULATORY"/>
    <property type="match status" value="1"/>
</dbReference>
<dbReference type="InterPro" id="IPR025944">
    <property type="entry name" value="Sigma_54_int_dom_CS"/>
</dbReference>
<sequence length="455" mass="51104">MIPSHSKILIVDDDPDIREVVRDRLKAMGFEVVEAEDGVQALTRLRENSLTITLLDLMMPKKSGLEVLKAIRDEGIETTTIVMTSYGTIDKAVEAMRAGAYDFLTKPFSPGHLEVVIGKALEREALKRDNLLLSGEVRGQDRPIIGHSPSILNAIEAAKRAAARSSTILLQGETGTGKEVFARAIHQWSQRRDQPFVVVNCVAVSEDLLESDLFGHERGAFTGAHQRKRGKLELADGGTAFLDEIGDLKPHLQAKLLRVLQEHEFERVGGTRPIRVDLRFVAATNRRMDKAIREGLFREDLYRRLNVITVSLPPLRDHLEDIVSLTNHFLTQYCDRMGKRIKEITPDAWELLRHYHWPGNVRELANFIERAVVLSTRDRITSEDLPLTVLAGAPESPAGEAPRDFHETVVAYKRQVIRETLYRSGGNQSKAASALGLQRTDLARLIKELQIREKS</sequence>
<dbReference type="InterPro" id="IPR027417">
    <property type="entry name" value="P-loop_NTPase"/>
</dbReference>
<dbReference type="InterPro" id="IPR025662">
    <property type="entry name" value="Sigma_54_int_dom_ATP-bd_1"/>
</dbReference>
<keyword evidence="3" id="KW-0805">Transcription regulation</keyword>
<keyword evidence="2" id="KW-0067">ATP-binding</keyword>
<dbReference type="Gene3D" id="1.10.8.60">
    <property type="match status" value="1"/>
</dbReference>
<dbReference type="PROSITE" id="PS50045">
    <property type="entry name" value="SIGMA54_INTERACT_4"/>
    <property type="match status" value="1"/>
</dbReference>
<evidence type="ECO:0000256" key="1">
    <source>
        <dbReference type="ARBA" id="ARBA00022741"/>
    </source>
</evidence>
<dbReference type="PROSITE" id="PS00688">
    <property type="entry name" value="SIGMA54_INTERACT_3"/>
    <property type="match status" value="1"/>
</dbReference>
<feature type="domain" description="Sigma-54 factor interaction" evidence="6">
    <location>
        <begin position="144"/>
        <end position="373"/>
    </location>
</feature>
<dbReference type="InterPro" id="IPR002078">
    <property type="entry name" value="Sigma_54_int"/>
</dbReference>
<dbReference type="InterPro" id="IPR003593">
    <property type="entry name" value="AAA+_ATPase"/>
</dbReference>
<dbReference type="Pfam" id="PF00072">
    <property type="entry name" value="Response_reg"/>
    <property type="match status" value="1"/>
</dbReference>
<dbReference type="PROSITE" id="PS00675">
    <property type="entry name" value="SIGMA54_INTERACT_1"/>
    <property type="match status" value="1"/>
</dbReference>
<dbReference type="GO" id="GO:0043565">
    <property type="term" value="F:sequence-specific DNA binding"/>
    <property type="evidence" value="ECO:0007669"/>
    <property type="project" value="InterPro"/>
</dbReference>
<protein>
    <submittedName>
        <fullName evidence="8">Fis family transcriptional regulator</fullName>
    </submittedName>
</protein>
<name>A0A2T4U0A2_9BACT</name>
<dbReference type="Gene3D" id="3.40.50.300">
    <property type="entry name" value="P-loop containing nucleotide triphosphate hydrolases"/>
    <property type="match status" value="1"/>
</dbReference>
<gene>
    <name evidence="8" type="ORF">CLG94_03440</name>
</gene>
<dbReference type="SUPFAM" id="SSF52540">
    <property type="entry name" value="P-loop containing nucleoside triphosphate hydrolases"/>
    <property type="match status" value="1"/>
</dbReference>
<dbReference type="Gene3D" id="1.10.10.60">
    <property type="entry name" value="Homeodomain-like"/>
    <property type="match status" value="1"/>
</dbReference>
<dbReference type="FunFam" id="3.40.50.300:FF:000006">
    <property type="entry name" value="DNA-binding transcriptional regulator NtrC"/>
    <property type="match status" value="1"/>
</dbReference>
<dbReference type="SUPFAM" id="SSF52172">
    <property type="entry name" value="CheY-like"/>
    <property type="match status" value="1"/>
</dbReference>
<evidence type="ECO:0000256" key="5">
    <source>
        <dbReference type="PROSITE-ProRule" id="PRU00169"/>
    </source>
</evidence>
<dbReference type="CDD" id="cd00009">
    <property type="entry name" value="AAA"/>
    <property type="match status" value="1"/>
</dbReference>
<dbReference type="InterPro" id="IPR058031">
    <property type="entry name" value="AAA_lid_NorR"/>
</dbReference>
<organism evidence="8 9">
    <name type="scientific">Candidatus Methylomirabilis limnetica</name>
    <dbReference type="NCBI Taxonomy" id="2033718"/>
    <lineage>
        <taxon>Bacteria</taxon>
        <taxon>Candidatus Methylomirabilota</taxon>
        <taxon>Candidatus Methylomirabilia</taxon>
        <taxon>Candidatus Methylomirabilales</taxon>
        <taxon>Candidatus Methylomirabilaceae</taxon>
        <taxon>Candidatus Methylomirabilis</taxon>
    </lineage>
</organism>
<proteinExistence type="predicted"/>
<dbReference type="Pfam" id="PF25601">
    <property type="entry name" value="AAA_lid_14"/>
    <property type="match status" value="1"/>
</dbReference>
<reference evidence="8 9" key="1">
    <citation type="submission" date="2017-09" db="EMBL/GenBank/DDBJ databases">
        <title>Bloom of a denitrifying methanotroph, Candidatus Methylomirabilis limnetica, in a deep stratified lake.</title>
        <authorList>
            <person name="Graf J.S."/>
            <person name="Marchant H.K."/>
            <person name="Tienken D."/>
            <person name="Hach P.F."/>
            <person name="Brand A."/>
            <person name="Schubert C.J."/>
            <person name="Kuypers M.M."/>
            <person name="Milucka J."/>
        </authorList>
    </citation>
    <scope>NUCLEOTIDE SEQUENCE [LARGE SCALE GENOMIC DNA]</scope>
    <source>
        <strain evidence="8 9">Zug</strain>
    </source>
</reference>
<dbReference type="GO" id="GO:0000160">
    <property type="term" value="P:phosphorelay signal transduction system"/>
    <property type="evidence" value="ECO:0007669"/>
    <property type="project" value="InterPro"/>
</dbReference>
<dbReference type="Pfam" id="PF02954">
    <property type="entry name" value="HTH_8"/>
    <property type="match status" value="1"/>
</dbReference>
<dbReference type="InterPro" id="IPR001789">
    <property type="entry name" value="Sig_transdc_resp-reg_receiver"/>
</dbReference>
<evidence type="ECO:0000313" key="8">
    <source>
        <dbReference type="EMBL" id="PTL36738.1"/>
    </source>
</evidence>
<dbReference type="GO" id="GO:0006355">
    <property type="term" value="P:regulation of DNA-templated transcription"/>
    <property type="evidence" value="ECO:0007669"/>
    <property type="project" value="InterPro"/>
</dbReference>
<keyword evidence="5" id="KW-0597">Phosphoprotein</keyword>
<dbReference type="Proteomes" id="UP000241436">
    <property type="component" value="Unassembled WGS sequence"/>
</dbReference>
<evidence type="ECO:0000256" key="3">
    <source>
        <dbReference type="ARBA" id="ARBA00023015"/>
    </source>
</evidence>
<dbReference type="PANTHER" id="PTHR32071">
    <property type="entry name" value="TRANSCRIPTIONAL REGULATORY PROTEIN"/>
    <property type="match status" value="1"/>
</dbReference>
<dbReference type="Pfam" id="PF00158">
    <property type="entry name" value="Sigma54_activat"/>
    <property type="match status" value="1"/>
</dbReference>
<dbReference type="SMART" id="SM00448">
    <property type="entry name" value="REC"/>
    <property type="match status" value="1"/>
</dbReference>
<evidence type="ECO:0000259" key="7">
    <source>
        <dbReference type="PROSITE" id="PS50110"/>
    </source>
</evidence>
<dbReference type="OrthoDB" id="9761705at2"/>
<dbReference type="InterPro" id="IPR009057">
    <property type="entry name" value="Homeodomain-like_sf"/>
</dbReference>
<dbReference type="EMBL" id="NVQC01000013">
    <property type="protein sequence ID" value="PTL36738.1"/>
    <property type="molecule type" value="Genomic_DNA"/>
</dbReference>